<protein>
    <submittedName>
        <fullName evidence="1">Uncharacterized protein</fullName>
    </submittedName>
</protein>
<reference evidence="1" key="1">
    <citation type="journal article" date="2021" name="Proc. Natl. Acad. Sci. U.S.A.">
        <title>A Catalog of Tens of Thousands of Viruses from Human Metagenomes Reveals Hidden Associations with Chronic Diseases.</title>
        <authorList>
            <person name="Tisza M.J."/>
            <person name="Buck C.B."/>
        </authorList>
    </citation>
    <scope>NUCLEOTIDE SEQUENCE</scope>
    <source>
        <strain evidence="1">CtDsE1</strain>
    </source>
</reference>
<accession>A0A8S5TYI2</accession>
<organism evidence="1">
    <name type="scientific">Siphoviridae sp. ctDsE1</name>
    <dbReference type="NCBI Taxonomy" id="2825390"/>
    <lineage>
        <taxon>Viruses</taxon>
        <taxon>Duplodnaviria</taxon>
        <taxon>Heunggongvirae</taxon>
        <taxon>Uroviricota</taxon>
        <taxon>Caudoviricetes</taxon>
    </lineage>
</organism>
<evidence type="ECO:0000313" key="1">
    <source>
        <dbReference type="EMBL" id="DAF87262.1"/>
    </source>
</evidence>
<dbReference type="EMBL" id="BK015961">
    <property type="protein sequence ID" value="DAF87262.1"/>
    <property type="molecule type" value="Genomic_DNA"/>
</dbReference>
<proteinExistence type="predicted"/>
<sequence length="113" mass="13175">MSSDKNKPSADRIALFKRLAKYSFEITDFERIHEYGLELVGGWFSHNNQRCYLEFCTPPAYVKGNKQRINQLRAAGLGIYQYRIKDQDSKARYVFEAGEILVLEPVGKRRILK</sequence>
<name>A0A8S5TYI2_9CAUD</name>